<name>A0A7C9EUT3_OPUST</name>
<organism evidence="1">
    <name type="scientific">Opuntia streptacantha</name>
    <name type="common">Prickly pear cactus</name>
    <name type="synonym">Opuntia cardona</name>
    <dbReference type="NCBI Taxonomy" id="393608"/>
    <lineage>
        <taxon>Eukaryota</taxon>
        <taxon>Viridiplantae</taxon>
        <taxon>Streptophyta</taxon>
        <taxon>Embryophyta</taxon>
        <taxon>Tracheophyta</taxon>
        <taxon>Spermatophyta</taxon>
        <taxon>Magnoliopsida</taxon>
        <taxon>eudicotyledons</taxon>
        <taxon>Gunneridae</taxon>
        <taxon>Pentapetalae</taxon>
        <taxon>Caryophyllales</taxon>
        <taxon>Cactineae</taxon>
        <taxon>Cactaceae</taxon>
        <taxon>Opuntioideae</taxon>
        <taxon>Opuntia</taxon>
    </lineage>
</organism>
<dbReference type="EMBL" id="GISG01268477">
    <property type="protein sequence ID" value="MBA4675663.1"/>
    <property type="molecule type" value="Transcribed_RNA"/>
</dbReference>
<sequence length="133" mass="14951">MSWMTVRVQRVNQSVPCELLKANNHQVTSPIIDGSKWVQEGDIEMDLQIKDSTMETSSVEGLKMGTMDLSKALDLIFVENGVVNSVRNLVQVTTGVSAHPIRTVSMKNQHLYWCDNAAKYQWQSAIASVEWLL</sequence>
<evidence type="ECO:0000313" key="1">
    <source>
        <dbReference type="EMBL" id="MBA4675663.1"/>
    </source>
</evidence>
<dbReference type="AlphaFoldDB" id="A0A7C9EUT3"/>
<reference evidence="1" key="1">
    <citation type="journal article" date="2013" name="J. Plant Res.">
        <title>Effect of fungi and light on seed germination of three Opuntia species from semiarid lands of central Mexico.</title>
        <authorList>
            <person name="Delgado-Sanchez P."/>
            <person name="Jimenez-Bremont J.F."/>
            <person name="Guerrero-Gonzalez Mde L."/>
            <person name="Flores J."/>
        </authorList>
    </citation>
    <scope>NUCLEOTIDE SEQUENCE</scope>
    <source>
        <tissue evidence="1">Cladode</tissue>
    </source>
</reference>
<proteinExistence type="predicted"/>
<dbReference type="EMBL" id="GISG01268478">
    <property type="protein sequence ID" value="MBA4675664.1"/>
    <property type="molecule type" value="Transcribed_RNA"/>
</dbReference>
<protein>
    <submittedName>
        <fullName evidence="1">Uncharacterized protein</fullName>
    </submittedName>
</protein>
<reference evidence="1" key="2">
    <citation type="submission" date="2020-07" db="EMBL/GenBank/DDBJ databases">
        <authorList>
            <person name="Vera ALvarez R."/>
            <person name="Arias-Moreno D.M."/>
            <person name="Jimenez-Jacinto V."/>
            <person name="Jimenez-Bremont J.F."/>
            <person name="Swaminathan K."/>
            <person name="Moose S.P."/>
            <person name="Guerrero-Gonzalez M.L."/>
            <person name="Marino-Ramirez L."/>
            <person name="Landsman D."/>
            <person name="Rodriguez-Kessler M."/>
            <person name="Delgado-Sanchez P."/>
        </authorList>
    </citation>
    <scope>NUCLEOTIDE SEQUENCE</scope>
    <source>
        <tissue evidence="1">Cladode</tissue>
    </source>
</reference>
<accession>A0A7C9EUT3</accession>